<dbReference type="InterPro" id="IPR032710">
    <property type="entry name" value="NTF2-like_dom_sf"/>
</dbReference>
<evidence type="ECO:0000313" key="2">
    <source>
        <dbReference type="EMBL" id="KGX92351.1"/>
    </source>
</evidence>
<dbReference type="SUPFAM" id="SSF54427">
    <property type="entry name" value="NTF2-like"/>
    <property type="match status" value="1"/>
</dbReference>
<sequence>MNEDSSLYDTLLNLELALLTDEVRLDKARIHELLADDFIEFGSSGTVWRKEDNIGSSGAGSVHYDLHLFHVQPLSTDVVQTTFRIYNRLTAEHRLHSSLWRKRNGKWQMFFHQGTPTTSYSPLNRKKPVKG</sequence>
<organism evidence="2 3">
    <name type="scientific">Pontibacillus halophilus JSM 076056 = DSM 19796</name>
    <dbReference type="NCBI Taxonomy" id="1385510"/>
    <lineage>
        <taxon>Bacteria</taxon>
        <taxon>Bacillati</taxon>
        <taxon>Bacillota</taxon>
        <taxon>Bacilli</taxon>
        <taxon>Bacillales</taxon>
        <taxon>Bacillaceae</taxon>
        <taxon>Pontibacillus</taxon>
    </lineage>
</organism>
<dbReference type="OrthoDB" id="121974at2"/>
<accession>A0A0A5GGI0</accession>
<dbReference type="RefSeq" id="WP_036769646.1">
    <property type="nucleotide sequence ID" value="NZ_AULI01000008.1"/>
</dbReference>
<protein>
    <submittedName>
        <fullName evidence="2">RNAse H</fullName>
    </submittedName>
</protein>
<dbReference type="eggNOG" id="COG4994">
    <property type="taxonomic scope" value="Bacteria"/>
</dbReference>
<dbReference type="Proteomes" id="UP000030528">
    <property type="component" value="Unassembled WGS sequence"/>
</dbReference>
<dbReference type="AlphaFoldDB" id="A0A0A5GGI0"/>
<dbReference type="InterPro" id="IPR027843">
    <property type="entry name" value="DUF4440"/>
</dbReference>
<evidence type="ECO:0000313" key="3">
    <source>
        <dbReference type="Proteomes" id="UP000030528"/>
    </source>
</evidence>
<feature type="domain" description="DUF4440" evidence="1">
    <location>
        <begin position="12"/>
        <end position="109"/>
    </location>
</feature>
<reference evidence="2 3" key="1">
    <citation type="submission" date="2013-08" db="EMBL/GenBank/DDBJ databases">
        <authorList>
            <person name="Huang J."/>
            <person name="Wang G."/>
        </authorList>
    </citation>
    <scope>NUCLEOTIDE SEQUENCE [LARGE SCALE GENOMIC DNA]</scope>
    <source>
        <strain evidence="2 3">JSM 076056</strain>
    </source>
</reference>
<evidence type="ECO:0000259" key="1">
    <source>
        <dbReference type="Pfam" id="PF14534"/>
    </source>
</evidence>
<dbReference type="STRING" id="1385510.GCA_000425205_02138"/>
<dbReference type="Gene3D" id="3.10.450.50">
    <property type="match status" value="1"/>
</dbReference>
<dbReference type="EMBL" id="AVPE01000006">
    <property type="protein sequence ID" value="KGX92351.1"/>
    <property type="molecule type" value="Genomic_DNA"/>
</dbReference>
<keyword evidence="3" id="KW-1185">Reference proteome</keyword>
<name>A0A0A5GGI0_9BACI</name>
<comment type="caution">
    <text evidence="2">The sequence shown here is derived from an EMBL/GenBank/DDBJ whole genome shotgun (WGS) entry which is preliminary data.</text>
</comment>
<proteinExistence type="predicted"/>
<dbReference type="Pfam" id="PF14534">
    <property type="entry name" value="DUF4440"/>
    <property type="match status" value="1"/>
</dbReference>
<gene>
    <name evidence="2" type="ORF">N781_16480</name>
</gene>